<dbReference type="InterPro" id="IPR011990">
    <property type="entry name" value="TPR-like_helical_dom_sf"/>
</dbReference>
<dbReference type="Gene3D" id="1.25.40.10">
    <property type="entry name" value="Tetratricopeptide repeat domain"/>
    <property type="match status" value="2"/>
</dbReference>
<gene>
    <name evidence="1" type="ORF">METZ01_LOCUS401431</name>
</gene>
<dbReference type="Pfam" id="PF13181">
    <property type="entry name" value="TPR_8"/>
    <property type="match status" value="1"/>
</dbReference>
<dbReference type="PANTHER" id="PTHR44216:SF3">
    <property type="entry name" value="PROTEIN O-MANNOSYL-TRANSFERASE TMTC2"/>
    <property type="match status" value="1"/>
</dbReference>
<dbReference type="AlphaFoldDB" id="A0A382VPY7"/>
<feature type="non-terminal residue" evidence="1">
    <location>
        <position position="255"/>
    </location>
</feature>
<evidence type="ECO:0000313" key="1">
    <source>
        <dbReference type="EMBL" id="SVD48577.1"/>
    </source>
</evidence>
<dbReference type="PROSITE" id="PS50005">
    <property type="entry name" value="TPR"/>
    <property type="match status" value="3"/>
</dbReference>
<name>A0A382VPY7_9ZZZZ</name>
<organism evidence="1">
    <name type="scientific">marine metagenome</name>
    <dbReference type="NCBI Taxonomy" id="408172"/>
    <lineage>
        <taxon>unclassified sequences</taxon>
        <taxon>metagenomes</taxon>
        <taxon>ecological metagenomes</taxon>
    </lineage>
</organism>
<dbReference type="Pfam" id="PF13432">
    <property type="entry name" value="TPR_16"/>
    <property type="match status" value="1"/>
</dbReference>
<dbReference type="EMBL" id="UINC01153711">
    <property type="protein sequence ID" value="SVD48577.1"/>
    <property type="molecule type" value="Genomic_DNA"/>
</dbReference>
<accession>A0A382VPY7</accession>
<reference evidence="1" key="1">
    <citation type="submission" date="2018-05" db="EMBL/GenBank/DDBJ databases">
        <authorList>
            <person name="Lanie J.A."/>
            <person name="Ng W.-L."/>
            <person name="Kazmierczak K.M."/>
            <person name="Andrzejewski T.M."/>
            <person name="Davidsen T.M."/>
            <person name="Wayne K.J."/>
            <person name="Tettelin H."/>
            <person name="Glass J.I."/>
            <person name="Rusch D."/>
            <person name="Podicherti R."/>
            <person name="Tsui H.-C.T."/>
            <person name="Winkler M.E."/>
        </authorList>
    </citation>
    <scope>NUCLEOTIDE SEQUENCE</scope>
</reference>
<dbReference type="PANTHER" id="PTHR44216">
    <property type="entry name" value="PROTEIN O-MANNOSYL-TRANSFERASE TMTC2"/>
    <property type="match status" value="1"/>
</dbReference>
<sequence length="255" mass="28844">MVKINKYFEKAKRTHLVGQLEQARKNYLAVLQSDPYSTDALHGLGQIASQNGDNKLSVFYLERAAAIDKNRPDVLADLGVAYRLIGNLVRAELNLKKAIILQPENPHFHYNLGLVLGDQMRFDEAAEVYQNTIKLSPNHTLALNNLANILKRKNKLDDAISFYERSISADQNYAPAHKNLADVYETCGDVDSARYHFSSAIRIGHDVGAKIREAILLPVIPDSLDQILEYRHKTSERLDQLSDQKIIIEDPLRQI</sequence>
<dbReference type="SUPFAM" id="SSF48452">
    <property type="entry name" value="TPR-like"/>
    <property type="match status" value="1"/>
</dbReference>
<dbReference type="SMART" id="SM00028">
    <property type="entry name" value="TPR"/>
    <property type="match status" value="5"/>
</dbReference>
<proteinExistence type="predicted"/>
<dbReference type="InterPro" id="IPR052384">
    <property type="entry name" value="TMTC_O-mannosyltransferase"/>
</dbReference>
<dbReference type="InterPro" id="IPR019734">
    <property type="entry name" value="TPR_rpt"/>
</dbReference>
<protein>
    <submittedName>
        <fullName evidence="1">Uncharacterized protein</fullName>
    </submittedName>
</protein>